<dbReference type="SUPFAM" id="SSF161098">
    <property type="entry name" value="MetI-like"/>
    <property type="match status" value="1"/>
</dbReference>
<dbReference type="GO" id="GO:0005886">
    <property type="term" value="C:plasma membrane"/>
    <property type="evidence" value="ECO:0007669"/>
    <property type="project" value="UniProtKB-SubCell"/>
</dbReference>
<evidence type="ECO:0000256" key="3">
    <source>
        <dbReference type="ARBA" id="ARBA00022692"/>
    </source>
</evidence>
<dbReference type="PANTHER" id="PTHR30177:SF4">
    <property type="entry name" value="OSMOPROTECTANT IMPORT PERMEASE PROTEIN OSMW"/>
    <property type="match status" value="1"/>
</dbReference>
<comment type="similarity">
    <text evidence="6">Belongs to the binding-protein-dependent transport system permease family.</text>
</comment>
<dbReference type="GO" id="GO:0055085">
    <property type="term" value="P:transmembrane transport"/>
    <property type="evidence" value="ECO:0007669"/>
    <property type="project" value="InterPro"/>
</dbReference>
<comment type="subcellular location">
    <subcellularLocation>
        <location evidence="6">Cell membrane</location>
        <topology evidence="6">Multi-pass membrane protein</topology>
    </subcellularLocation>
    <subcellularLocation>
        <location evidence="1">Membrane</location>
        <topology evidence="1">Multi-pass membrane protein</topology>
    </subcellularLocation>
</comment>
<feature type="region of interest" description="Disordered" evidence="7">
    <location>
        <begin position="232"/>
        <end position="265"/>
    </location>
</feature>
<reference evidence="9 10" key="1">
    <citation type="submission" date="2019-02" db="EMBL/GenBank/DDBJ databases">
        <authorList>
            <person name="Khodamoradi S."/>
            <person name="Hahnke R.L."/>
            <person name="Kaempfer P."/>
            <person name="Schumann P."/>
            <person name="Rohde M."/>
            <person name="Steinert M."/>
            <person name="Luzhetskyy A."/>
            <person name="Wink J."/>
            <person name="Ruckert C."/>
        </authorList>
    </citation>
    <scope>NUCLEOTIDE SEQUENCE [LARGE SCALE GENOMIC DNA]</scope>
    <source>
        <strain evidence="9 10">M2</strain>
    </source>
</reference>
<dbReference type="GO" id="GO:0031460">
    <property type="term" value="P:glycine betaine transport"/>
    <property type="evidence" value="ECO:0007669"/>
    <property type="project" value="TreeGrafter"/>
</dbReference>
<dbReference type="PROSITE" id="PS50928">
    <property type="entry name" value="ABC_TM1"/>
    <property type="match status" value="1"/>
</dbReference>
<evidence type="ECO:0000256" key="5">
    <source>
        <dbReference type="ARBA" id="ARBA00023136"/>
    </source>
</evidence>
<keyword evidence="10" id="KW-1185">Reference proteome</keyword>
<evidence type="ECO:0000256" key="6">
    <source>
        <dbReference type="RuleBase" id="RU363032"/>
    </source>
</evidence>
<dbReference type="InterPro" id="IPR000515">
    <property type="entry name" value="MetI-like"/>
</dbReference>
<evidence type="ECO:0000256" key="1">
    <source>
        <dbReference type="ARBA" id="ARBA00004141"/>
    </source>
</evidence>
<dbReference type="CDD" id="cd06261">
    <property type="entry name" value="TM_PBP2"/>
    <property type="match status" value="1"/>
</dbReference>
<dbReference type="PANTHER" id="PTHR30177">
    <property type="entry name" value="GLYCINE BETAINE/L-PROLINE TRANSPORT SYSTEM PERMEASE PROTEIN PROW"/>
    <property type="match status" value="1"/>
</dbReference>
<dbReference type="OrthoDB" id="3233284at2"/>
<organism evidence="9 10">
    <name type="scientific">Streptomonospora litoralis</name>
    <dbReference type="NCBI Taxonomy" id="2498135"/>
    <lineage>
        <taxon>Bacteria</taxon>
        <taxon>Bacillati</taxon>
        <taxon>Actinomycetota</taxon>
        <taxon>Actinomycetes</taxon>
        <taxon>Streptosporangiales</taxon>
        <taxon>Nocardiopsidaceae</taxon>
        <taxon>Streptomonospora</taxon>
    </lineage>
</organism>
<sequence>MAAMTDAAQGAAAHPLWGWAVESWRWGWANLDDPVGPLLAEHMLLSYASVAIGLVLAVPLGVLSVRYRAVYPPVLGGVNALYAIPSLALFFLLLPYTSFSPWTAIIPLALYTLAILVPNVVDGLNQVPEHVRQAAVAMGFGPLRRLLRVELPVAVPVIIAGLRVASVATISMVSVASLVGLGGLGGIILTYGFARDFVAPVVVGIALSVALAFATDGLLVLTQRALTPWARDRRPARRIRRSGAGRPPVRRSPPPAARAGKEEAV</sequence>
<feature type="compositionally biased region" description="Basic residues" evidence="7">
    <location>
        <begin position="234"/>
        <end position="243"/>
    </location>
</feature>
<feature type="transmembrane region" description="Helical" evidence="6">
    <location>
        <begin position="44"/>
        <end position="65"/>
    </location>
</feature>
<gene>
    <name evidence="9" type="primary">yehY</name>
    <name evidence="9" type="ORF">EKD16_05630</name>
</gene>
<dbReference type="Gene3D" id="1.10.3720.10">
    <property type="entry name" value="MetI-like"/>
    <property type="match status" value="1"/>
</dbReference>
<dbReference type="KEGG" id="strr:EKD16_05630"/>
<keyword evidence="3 6" id="KW-0812">Transmembrane</keyword>
<dbReference type="Proteomes" id="UP000292235">
    <property type="component" value="Chromosome"/>
</dbReference>
<feature type="transmembrane region" description="Helical" evidence="6">
    <location>
        <begin position="77"/>
        <end position="96"/>
    </location>
</feature>
<evidence type="ECO:0000313" key="9">
    <source>
        <dbReference type="EMBL" id="QBI52929.1"/>
    </source>
</evidence>
<evidence type="ECO:0000256" key="2">
    <source>
        <dbReference type="ARBA" id="ARBA00022448"/>
    </source>
</evidence>
<dbReference type="EMBL" id="CP036455">
    <property type="protein sequence ID" value="QBI52929.1"/>
    <property type="molecule type" value="Genomic_DNA"/>
</dbReference>
<evidence type="ECO:0000313" key="10">
    <source>
        <dbReference type="Proteomes" id="UP000292235"/>
    </source>
</evidence>
<evidence type="ECO:0000259" key="8">
    <source>
        <dbReference type="PROSITE" id="PS50928"/>
    </source>
</evidence>
<evidence type="ECO:0000256" key="7">
    <source>
        <dbReference type="SAM" id="MobiDB-lite"/>
    </source>
</evidence>
<feature type="domain" description="ABC transmembrane type-1" evidence="8">
    <location>
        <begin position="39"/>
        <end position="215"/>
    </location>
</feature>
<dbReference type="InterPro" id="IPR035906">
    <property type="entry name" value="MetI-like_sf"/>
</dbReference>
<feature type="transmembrane region" description="Helical" evidence="6">
    <location>
        <begin position="167"/>
        <end position="191"/>
    </location>
</feature>
<dbReference type="Pfam" id="PF00528">
    <property type="entry name" value="BPD_transp_1"/>
    <property type="match status" value="1"/>
</dbReference>
<proteinExistence type="inferred from homology"/>
<dbReference type="AlphaFoldDB" id="A0A4P6Q250"/>
<accession>A0A4P6Q250</accession>
<feature type="transmembrane region" description="Helical" evidence="6">
    <location>
        <begin position="197"/>
        <end position="221"/>
    </location>
</feature>
<keyword evidence="5 6" id="KW-0472">Membrane</keyword>
<name>A0A4P6Q250_9ACTN</name>
<keyword evidence="2 6" id="KW-0813">Transport</keyword>
<protein>
    <submittedName>
        <fullName evidence="9">Osmoprotectant uptake system permease protein YehY</fullName>
    </submittedName>
</protein>
<dbReference type="InterPro" id="IPR051204">
    <property type="entry name" value="ABC_transp_perm/SBD"/>
</dbReference>
<evidence type="ECO:0000256" key="4">
    <source>
        <dbReference type="ARBA" id="ARBA00022989"/>
    </source>
</evidence>
<keyword evidence="4 6" id="KW-1133">Transmembrane helix</keyword>
<feature type="transmembrane region" description="Helical" evidence="6">
    <location>
        <begin position="102"/>
        <end position="121"/>
    </location>
</feature>